<reference evidence="6 7" key="1">
    <citation type="submission" date="2016-10" db="EMBL/GenBank/DDBJ databases">
        <authorList>
            <person name="de Groot N.N."/>
        </authorList>
    </citation>
    <scope>NUCLEOTIDE SEQUENCE [LARGE SCALE GENOMIC DNA]</scope>
    <source>
        <strain evidence="6 7">DSM 12130</strain>
    </source>
</reference>
<dbReference type="OrthoDB" id="9800877at2"/>
<evidence type="ECO:0000259" key="2">
    <source>
        <dbReference type="Pfam" id="PF03050"/>
    </source>
</evidence>
<gene>
    <name evidence="6" type="ORF">SAMN05660330_04405</name>
</gene>
<evidence type="ECO:0000313" key="7">
    <source>
        <dbReference type="Proteomes" id="UP000199073"/>
    </source>
</evidence>
<dbReference type="RefSeq" id="WP_092226385.1">
    <property type="nucleotide sequence ID" value="NZ_FNJI01000096.1"/>
</dbReference>
<evidence type="ECO:0000259" key="5">
    <source>
        <dbReference type="Pfam" id="PF13817"/>
    </source>
</evidence>
<name>A0A1H0W4M4_9BACT</name>
<evidence type="ECO:0000256" key="1">
    <source>
        <dbReference type="SAM" id="MobiDB-lite"/>
    </source>
</evidence>
<dbReference type="InterPro" id="IPR004291">
    <property type="entry name" value="Transposase_IS66_central"/>
</dbReference>
<dbReference type="Proteomes" id="UP000199073">
    <property type="component" value="Unassembled WGS sequence"/>
</dbReference>
<sequence>MISNTSTLPDNPEELKALIEQLQSSHLAELEKLKGRQEAEVHLLQEQVRHLYDKLFGRKSEKSRYGDKSPQLSLFDMPEPDPDARAEEALEVKQHTRRRGKRKPLPDNLPRVDIVHDIDEQEKICHCGSALNRIGEEVSEKLDIIPAVIQVVRHIRPKYSCKQCENAAENGPTVKMAPAPAQLLPKAIASGGLMAHILTAKFADSLPFYRQEQQFFRLGADIPRATMSRWAMRVAEACLPLKNLLRQQILAGPLINGDETTVQVLKEPGKAATSKSYMWVFRGGLPGAPALYFHYHQTRATDVAAEFLDGYKGVVQTDGYAGYDFLDEKQDIIHLGCLAHARRKFKEAQKARGKNSKKSGAPDMALKYIKALYHLEKKAKAQNLSAEELQDLRQAEAKPILDNMYAWLVKKSTHVVPKSLLGKAVTYTLNQWDRLNAYIDYPFATPDNNLAENAIRPFCVGRKNWLFAGTPAGAEASATIYSLIESAKANRLEPYKYLRYLFEQLPFAAAVDDYRKLMPSNLTPEILEEAPKVSSV</sequence>
<dbReference type="InterPro" id="IPR052344">
    <property type="entry name" value="Transposase-related"/>
</dbReference>
<dbReference type="InterPro" id="IPR039552">
    <property type="entry name" value="IS66_C"/>
</dbReference>
<dbReference type="Pfam" id="PF13005">
    <property type="entry name" value="zf-IS66"/>
    <property type="match status" value="1"/>
</dbReference>
<feature type="domain" description="Transposase IS66 C-terminal" evidence="5">
    <location>
        <begin position="482"/>
        <end position="519"/>
    </location>
</feature>
<feature type="domain" description="Transposase TnpC homeodomain" evidence="4">
    <location>
        <begin position="44"/>
        <end position="114"/>
    </location>
</feature>
<organism evidence="6 7">
    <name type="scientific">Desulforhopalus singaporensis</name>
    <dbReference type="NCBI Taxonomy" id="91360"/>
    <lineage>
        <taxon>Bacteria</taxon>
        <taxon>Pseudomonadati</taxon>
        <taxon>Thermodesulfobacteriota</taxon>
        <taxon>Desulfobulbia</taxon>
        <taxon>Desulfobulbales</taxon>
        <taxon>Desulfocapsaceae</taxon>
        <taxon>Desulforhopalus</taxon>
    </lineage>
</organism>
<dbReference type="EMBL" id="FNJI01000096">
    <property type="protein sequence ID" value="SDP85425.1"/>
    <property type="molecule type" value="Genomic_DNA"/>
</dbReference>
<evidence type="ECO:0000313" key="6">
    <source>
        <dbReference type="EMBL" id="SDP85425.1"/>
    </source>
</evidence>
<keyword evidence="7" id="KW-1185">Reference proteome</keyword>
<dbReference type="InterPro" id="IPR024474">
    <property type="entry name" value="Znf_dom_IS66"/>
</dbReference>
<dbReference type="STRING" id="91360.SAMN05660330_04405"/>
<feature type="region of interest" description="Disordered" evidence="1">
    <location>
        <begin position="60"/>
        <end position="82"/>
    </location>
</feature>
<feature type="domain" description="Transposase IS66 zinc-finger binding" evidence="3">
    <location>
        <begin position="122"/>
        <end position="165"/>
    </location>
</feature>
<evidence type="ECO:0000259" key="4">
    <source>
        <dbReference type="Pfam" id="PF13007"/>
    </source>
</evidence>
<dbReference type="AlphaFoldDB" id="A0A1H0W4M4"/>
<dbReference type="Pfam" id="PF03050">
    <property type="entry name" value="DDE_Tnp_IS66"/>
    <property type="match status" value="1"/>
</dbReference>
<accession>A0A1H0W4M4</accession>
<feature type="domain" description="Transposase IS66 central" evidence="2">
    <location>
        <begin position="187"/>
        <end position="475"/>
    </location>
</feature>
<proteinExistence type="predicted"/>
<protein>
    <submittedName>
        <fullName evidence="6">Transposase</fullName>
    </submittedName>
</protein>
<evidence type="ECO:0000259" key="3">
    <source>
        <dbReference type="Pfam" id="PF13005"/>
    </source>
</evidence>
<dbReference type="PANTHER" id="PTHR33678">
    <property type="entry name" value="BLL1576 PROTEIN"/>
    <property type="match status" value="1"/>
</dbReference>
<dbReference type="Pfam" id="PF13817">
    <property type="entry name" value="DDE_Tnp_IS66_C"/>
    <property type="match status" value="1"/>
</dbReference>
<dbReference type="NCBIfam" id="NF033517">
    <property type="entry name" value="transpos_IS66"/>
    <property type="match status" value="1"/>
</dbReference>
<dbReference type="Pfam" id="PF13007">
    <property type="entry name" value="LZ_Tnp_IS66"/>
    <property type="match status" value="1"/>
</dbReference>
<dbReference type="InterPro" id="IPR024463">
    <property type="entry name" value="Transposase_TnpC_homeodom"/>
</dbReference>